<gene>
    <name evidence="1" type="ORF">A4A49_13448</name>
    <name evidence="2" type="ORF">A4A49_65481</name>
</gene>
<organism evidence="1 3">
    <name type="scientific">Nicotiana attenuata</name>
    <name type="common">Coyote tobacco</name>
    <dbReference type="NCBI Taxonomy" id="49451"/>
    <lineage>
        <taxon>Eukaryota</taxon>
        <taxon>Viridiplantae</taxon>
        <taxon>Streptophyta</taxon>
        <taxon>Embryophyta</taxon>
        <taxon>Tracheophyta</taxon>
        <taxon>Spermatophyta</taxon>
        <taxon>Magnoliopsida</taxon>
        <taxon>eudicotyledons</taxon>
        <taxon>Gunneridae</taxon>
        <taxon>Pentapetalae</taxon>
        <taxon>asterids</taxon>
        <taxon>lamiids</taxon>
        <taxon>Solanales</taxon>
        <taxon>Solanaceae</taxon>
        <taxon>Nicotianoideae</taxon>
        <taxon>Nicotianeae</taxon>
        <taxon>Nicotiana</taxon>
    </lineage>
</organism>
<dbReference type="Gramene" id="OIT19533">
    <property type="protein sequence ID" value="OIT19533"/>
    <property type="gene ID" value="A4A49_13448"/>
</dbReference>
<name>A0A1J6JP02_NICAT</name>
<keyword evidence="3" id="KW-1185">Reference proteome</keyword>
<dbReference type="EMBL" id="MJEQ01006943">
    <property type="protein sequence ID" value="OIT19533.1"/>
    <property type="molecule type" value="Genomic_DNA"/>
</dbReference>
<evidence type="ECO:0000313" key="2">
    <source>
        <dbReference type="EMBL" id="OIT39059.1"/>
    </source>
</evidence>
<protein>
    <submittedName>
        <fullName evidence="1">Uncharacterized protein</fullName>
    </submittedName>
</protein>
<dbReference type="Proteomes" id="UP000187609">
    <property type="component" value="Unassembled WGS sequence"/>
</dbReference>
<proteinExistence type="predicted"/>
<reference evidence="1 3" key="1">
    <citation type="submission" date="2016-11" db="EMBL/GenBank/DDBJ databases">
        <title>The genome of Nicotiana attenuata.</title>
        <authorList>
            <person name="Xu S."/>
            <person name="Brockmoeller T."/>
            <person name="Gaquerel E."/>
            <person name="Navarro A."/>
            <person name="Kuhl H."/>
            <person name="Gase K."/>
            <person name="Ling Z."/>
            <person name="Zhou W."/>
            <person name="Kreitzer C."/>
            <person name="Stanke M."/>
            <person name="Tang H."/>
            <person name="Lyons E."/>
            <person name="Pandey P."/>
            <person name="Pandey S.P."/>
            <person name="Timmermann B."/>
            <person name="Baldwin I.T."/>
        </authorList>
    </citation>
    <scope>NUCLEOTIDE SEQUENCE [LARGE SCALE GENOMIC DNA]</scope>
    <source>
        <strain evidence="3">cv. UT</strain>
        <strain evidence="1">UT</strain>
        <tissue evidence="1">Leaves</tissue>
    </source>
</reference>
<accession>A0A1J6JP02</accession>
<dbReference type="AlphaFoldDB" id="A0A1J6JP02"/>
<dbReference type="EMBL" id="MJEQ01000144">
    <property type="protein sequence ID" value="OIT39059.1"/>
    <property type="molecule type" value="Genomic_DNA"/>
</dbReference>
<evidence type="ECO:0000313" key="1">
    <source>
        <dbReference type="EMBL" id="OIT19533.1"/>
    </source>
</evidence>
<dbReference type="Gramene" id="OIT39059">
    <property type="protein sequence ID" value="OIT39059"/>
    <property type="gene ID" value="A4A49_65481"/>
</dbReference>
<comment type="caution">
    <text evidence="1">The sequence shown here is derived from an EMBL/GenBank/DDBJ whole genome shotgun (WGS) entry which is preliminary data.</text>
</comment>
<sequence length="237" mass="25514">MAAPATGQPPDGAELHRRFEDAGEGQGSDKEVVGTAAATTKVHTSVSINETTNYSGQDIPSQTMGSDLRAYMSIGAKNNGSTLWRDEVEIIEDKTRGTYEDNVNSQRVNTQTIVPTRVDKEVPKDAEKVEVTNAATTPKMQGNGTVNPCATREVFLSVEGVTMDVSAREQVDNVDVEVLQEIVRSDIQTVGGKPLDPNVTVTSANRAIVNPSLESILKCNLGCCSNLWALKNKIPLR</sequence>
<evidence type="ECO:0000313" key="3">
    <source>
        <dbReference type="Proteomes" id="UP000187609"/>
    </source>
</evidence>